<evidence type="ECO:0000313" key="5">
    <source>
        <dbReference type="EMBL" id="KAF0311222.1"/>
    </source>
</evidence>
<evidence type="ECO:0000256" key="1">
    <source>
        <dbReference type="ARBA" id="ARBA00007285"/>
    </source>
</evidence>
<reference evidence="5 6" key="1">
    <citation type="submission" date="2019-07" db="EMBL/GenBank/DDBJ databases">
        <title>Draft genome assembly of a fouling barnacle, Amphibalanus amphitrite (Darwin, 1854): The first reference genome for Thecostraca.</title>
        <authorList>
            <person name="Kim W."/>
        </authorList>
    </citation>
    <scope>NUCLEOTIDE SEQUENCE [LARGE SCALE GENOMIC DNA]</scope>
    <source>
        <strain evidence="5">SNU_AA5</strain>
        <tissue evidence="5">Soma without cirri and trophi</tissue>
    </source>
</reference>
<accession>A0A6A4XA20</accession>
<comment type="similarity">
    <text evidence="1">Belongs to the canopy family.</text>
</comment>
<feature type="signal peptide" evidence="3">
    <location>
        <begin position="1"/>
        <end position="24"/>
    </location>
</feature>
<organism evidence="5 6">
    <name type="scientific">Amphibalanus amphitrite</name>
    <name type="common">Striped barnacle</name>
    <name type="synonym">Balanus amphitrite</name>
    <dbReference type="NCBI Taxonomy" id="1232801"/>
    <lineage>
        <taxon>Eukaryota</taxon>
        <taxon>Metazoa</taxon>
        <taxon>Ecdysozoa</taxon>
        <taxon>Arthropoda</taxon>
        <taxon>Crustacea</taxon>
        <taxon>Multicrustacea</taxon>
        <taxon>Cirripedia</taxon>
        <taxon>Thoracica</taxon>
        <taxon>Thoracicalcarea</taxon>
        <taxon>Balanomorpha</taxon>
        <taxon>Balanoidea</taxon>
        <taxon>Balanidae</taxon>
        <taxon>Amphibalaninae</taxon>
        <taxon>Amphibalanus</taxon>
    </lineage>
</organism>
<dbReference type="PANTHER" id="PTHR15382">
    <property type="entry name" value="CTG4A-RELATED"/>
    <property type="match status" value="1"/>
</dbReference>
<keyword evidence="6" id="KW-1185">Reference proteome</keyword>
<protein>
    <submittedName>
        <fullName evidence="5">Protein canopy 3</fullName>
    </submittedName>
</protein>
<dbReference type="Proteomes" id="UP000440578">
    <property type="component" value="Unassembled WGS sequence"/>
</dbReference>
<gene>
    <name evidence="5" type="primary">CNPY3_1</name>
    <name evidence="5" type="ORF">FJT64_017965</name>
</gene>
<evidence type="ECO:0000256" key="2">
    <source>
        <dbReference type="ARBA" id="ARBA00022729"/>
    </source>
</evidence>
<dbReference type="AlphaFoldDB" id="A0A6A4XA20"/>
<dbReference type="Pfam" id="PF11938">
    <property type="entry name" value="DUF3456"/>
    <property type="match status" value="1"/>
</dbReference>
<evidence type="ECO:0000256" key="3">
    <source>
        <dbReference type="SAM" id="SignalP"/>
    </source>
</evidence>
<name>A0A6A4XA20_AMPAM</name>
<dbReference type="OrthoDB" id="6020060at2759"/>
<dbReference type="InterPro" id="IPR021852">
    <property type="entry name" value="DUF3456"/>
</dbReference>
<evidence type="ECO:0000259" key="4">
    <source>
        <dbReference type="Pfam" id="PF11938"/>
    </source>
</evidence>
<proteinExistence type="inferred from homology"/>
<evidence type="ECO:0000313" key="6">
    <source>
        <dbReference type="Proteomes" id="UP000440578"/>
    </source>
</evidence>
<keyword evidence="2 3" id="KW-0732">Signal</keyword>
<dbReference type="PANTHER" id="PTHR15382:SF8">
    <property type="entry name" value="CANOPY B"/>
    <property type="match status" value="1"/>
</dbReference>
<sequence>MHMLIYQAALTAVLGSSIFNVSSATDTDLAEEKYGVKFATRCEACKIVAAELEDQLQKTGKTHDVIQTGYHLDADPKSKITTKYRKSELRLLEVLEDVCEGILSYNVHKERTDSTRFAKGRSQTFQTLHNLVDKGVKVDLGIPHELWDKPSAEITDLKNKCDALIEDFEEVITQWYNEYQEAIPLSTFLCSRHVLAKDDDACLSDPPAAPVRDEL</sequence>
<comment type="caution">
    <text evidence="5">The sequence shown here is derived from an EMBL/GenBank/DDBJ whole genome shotgun (WGS) entry which is preliminary data.</text>
</comment>
<feature type="domain" description="DUF3456" evidence="4">
    <location>
        <begin position="41"/>
        <end position="199"/>
    </location>
</feature>
<feature type="chain" id="PRO_5025419126" evidence="3">
    <location>
        <begin position="25"/>
        <end position="215"/>
    </location>
</feature>
<dbReference type="EMBL" id="VIIS01000255">
    <property type="protein sequence ID" value="KAF0311222.1"/>
    <property type="molecule type" value="Genomic_DNA"/>
</dbReference>